<evidence type="ECO:0008006" key="3">
    <source>
        <dbReference type="Google" id="ProtNLM"/>
    </source>
</evidence>
<dbReference type="Pfam" id="PF06838">
    <property type="entry name" value="Met_gamma_lyase"/>
    <property type="match status" value="1"/>
</dbReference>
<dbReference type="InterPro" id="IPR015421">
    <property type="entry name" value="PyrdxlP-dep_Trfase_major"/>
</dbReference>
<dbReference type="PANTHER" id="PTHR46658">
    <property type="entry name" value="CYS OR MET METABOLISM PYRIDOXAL-PHOSPHATE-DEPENDENT ENZYME"/>
    <property type="match status" value="1"/>
</dbReference>
<dbReference type="EMBL" id="QJVJ01000003">
    <property type="protein sequence ID" value="PYI55913.1"/>
    <property type="molecule type" value="Genomic_DNA"/>
</dbReference>
<dbReference type="InterPro" id="IPR009651">
    <property type="entry name" value="Met_g_lyase_put"/>
</dbReference>
<comment type="caution">
    <text evidence="1">The sequence shown here is derived from an EMBL/GenBank/DDBJ whole genome shotgun (WGS) entry which is preliminary data.</text>
</comment>
<dbReference type="InterPro" id="IPR015424">
    <property type="entry name" value="PyrdxlP-dep_Trfase"/>
</dbReference>
<organism evidence="1 2">
    <name type="scientific">Paenibacillus flagellatus</name>
    <dbReference type="NCBI Taxonomy" id="2211139"/>
    <lineage>
        <taxon>Bacteria</taxon>
        <taxon>Bacillati</taxon>
        <taxon>Bacillota</taxon>
        <taxon>Bacilli</taxon>
        <taxon>Bacillales</taxon>
        <taxon>Paenibacillaceae</taxon>
        <taxon>Paenibacillus</taxon>
    </lineage>
</organism>
<protein>
    <recommendedName>
        <fullName evidence="3">Aluminum resistance protein</fullName>
    </recommendedName>
</protein>
<dbReference type="PANTHER" id="PTHR46658:SF1">
    <property type="entry name" value="CYS OR MET METABOLISM PYRIDOXAL-PHOSPHATE-DEPENDENT ENZYME"/>
    <property type="match status" value="1"/>
</dbReference>
<proteinExistence type="predicted"/>
<dbReference type="Proteomes" id="UP000247476">
    <property type="component" value="Unassembled WGS sequence"/>
</dbReference>
<dbReference type="AlphaFoldDB" id="A0A2V5KD46"/>
<sequence length="419" mass="45475">MNVPEKIARLMEEAEALAEPKLKQIDGRVDRNQWKVIRAFQAHKVSDYHFAGSTGYGYNDRGREVLDLVYADVFGAEAGLVRPHFVSGTHTIGTALFGVLRPGDRLLYMTGKPYDTLHKVIGKPGDGTGSLQDWGIRYDEVALAADGMPDWPALAAKLRADPPKVVGIQRSRGYDWRPSYTVAQIAEMVRFVKEIAPDAIVFVDNCYGEFTEETEPTDPSVGVDLMAGSLIKNPGGGIAPTGGYIVGRRELVELAAYRLTAPGIGGEVGAMLGATRDIFQGLFLAPHLVGQALKGSVLAAALFERLGFDTHPRWSDERTDLIQAIRFAGPDHLIAFVQGIQKASAVDAHVVPEPWDMPGYEHPVIMAAGTFIQGGSLELSADAPIRSPYIAYMQGGLTYAHVKWGVVMALTNMMEKGLL</sequence>
<keyword evidence="2" id="KW-1185">Reference proteome</keyword>
<evidence type="ECO:0000313" key="1">
    <source>
        <dbReference type="EMBL" id="PYI55913.1"/>
    </source>
</evidence>
<dbReference type="Gene3D" id="3.90.1150.60">
    <property type="entry name" value="Methioning gamme-lyase, C-terminal domain"/>
    <property type="match status" value="1"/>
</dbReference>
<evidence type="ECO:0000313" key="2">
    <source>
        <dbReference type="Proteomes" id="UP000247476"/>
    </source>
</evidence>
<gene>
    <name evidence="1" type="ORF">DLM86_09390</name>
</gene>
<dbReference type="Gene3D" id="3.40.640.10">
    <property type="entry name" value="Type I PLP-dependent aspartate aminotransferase-like (Major domain)"/>
    <property type="match status" value="1"/>
</dbReference>
<dbReference type="OrthoDB" id="9764766at2"/>
<accession>A0A2V5KD46</accession>
<reference evidence="1 2" key="1">
    <citation type="submission" date="2018-05" db="EMBL/GenBank/DDBJ databases">
        <title>Paenibacillus flagellatus sp. nov., isolated from selenium mineral soil.</title>
        <authorList>
            <person name="Dai X."/>
        </authorList>
    </citation>
    <scope>NUCLEOTIDE SEQUENCE [LARGE SCALE GENOMIC DNA]</scope>
    <source>
        <strain evidence="1 2">DXL2</strain>
    </source>
</reference>
<dbReference type="SUPFAM" id="SSF53383">
    <property type="entry name" value="PLP-dependent transferases"/>
    <property type="match status" value="1"/>
</dbReference>
<dbReference type="RefSeq" id="WP_110839713.1">
    <property type="nucleotide sequence ID" value="NZ_QJVJ01000003.1"/>
</dbReference>
<name>A0A2V5KD46_9BACL</name>